<evidence type="ECO:0000313" key="9">
    <source>
        <dbReference type="Proteomes" id="UP000239462"/>
    </source>
</evidence>
<proteinExistence type="predicted"/>
<dbReference type="EMBL" id="JACDUO010000001">
    <property type="protein sequence ID" value="MBA2864108.1"/>
    <property type="molecule type" value="Genomic_DNA"/>
</dbReference>
<name>A0A2L1C8K0_METMI</name>
<evidence type="ECO:0000259" key="5">
    <source>
        <dbReference type="PROSITE" id="PS50975"/>
    </source>
</evidence>
<reference evidence="9" key="1">
    <citation type="journal article" date="2018" name="Genome Announc.">
        <title>Complete Genome Sequence of the Methanococcus maripaludis Type Strain JJ (DSM 2067), a Model for Selenoprotein Synthesis in Archaea.</title>
        <authorList>
            <person name="Poehlein A."/>
            <person name="Heym D."/>
            <person name="Quitzke V."/>
            <person name="Fersch J."/>
            <person name="Daniel R."/>
            <person name="Rother M."/>
        </authorList>
    </citation>
    <scope>NUCLEOTIDE SEQUENCE [LARGE SCALE GENOMIC DNA]</scope>
    <source>
        <strain evidence="9">DSM 2067</strain>
    </source>
</reference>
<dbReference type="InterPro" id="IPR011761">
    <property type="entry name" value="ATP-grasp"/>
</dbReference>
<dbReference type="KEGG" id="mmad:MMJJ_02750"/>
<evidence type="ECO:0000313" key="8">
    <source>
        <dbReference type="EMBL" id="MBB6497034.1"/>
    </source>
</evidence>
<dbReference type="Gene3D" id="3.40.50.20">
    <property type="match status" value="1"/>
</dbReference>
<keyword evidence="1" id="KW-0479">Metal-binding</keyword>
<dbReference type="GO" id="GO:0005524">
    <property type="term" value="F:ATP binding"/>
    <property type="evidence" value="ECO:0007669"/>
    <property type="project" value="UniProtKB-UniRule"/>
</dbReference>
<dbReference type="PANTHER" id="PTHR21621">
    <property type="entry name" value="RIBOSOMAL PROTEIN S6 MODIFICATION PROTEIN"/>
    <property type="match status" value="1"/>
</dbReference>
<dbReference type="EMBL" id="CP026606">
    <property type="protein sequence ID" value="AVB75692.1"/>
    <property type="molecule type" value="Genomic_DNA"/>
</dbReference>
<dbReference type="RefSeq" id="WP_104837351.1">
    <property type="nucleotide sequence ID" value="NZ_CP026606.1"/>
</dbReference>
<dbReference type="Pfam" id="PF08443">
    <property type="entry name" value="RimK"/>
    <property type="match status" value="1"/>
</dbReference>
<evidence type="ECO:0000256" key="3">
    <source>
        <dbReference type="ARBA" id="ARBA00022840"/>
    </source>
</evidence>
<dbReference type="NCBIfam" id="NF040720">
    <property type="entry name" value="MptN_Meth"/>
    <property type="match status" value="1"/>
</dbReference>
<evidence type="ECO:0000313" key="11">
    <source>
        <dbReference type="Proteomes" id="UP000590564"/>
    </source>
</evidence>
<reference evidence="7 10" key="3">
    <citation type="submission" date="2020-07" db="EMBL/GenBank/DDBJ databases">
        <title>Genomic Encyclopedia of Type Strains, Phase IV (KMG-V): Genome sequencing to study the core and pangenomes of soil and plant-associated prokaryotes.</title>
        <authorList>
            <person name="Whitman W."/>
        </authorList>
    </citation>
    <scope>NUCLEOTIDE SEQUENCE [LARGE SCALE GENOMIC DNA]</scope>
    <source>
        <strain evidence="7 10">C13</strain>
        <strain evidence="8 11">D1</strain>
    </source>
</reference>
<evidence type="ECO:0000313" key="6">
    <source>
        <dbReference type="EMBL" id="AVB75692.1"/>
    </source>
</evidence>
<dbReference type="GO" id="GO:0016879">
    <property type="term" value="F:ligase activity, forming carbon-nitrogen bonds"/>
    <property type="evidence" value="ECO:0007669"/>
    <property type="project" value="TreeGrafter"/>
</dbReference>
<dbReference type="EC" id="6.3.2.-" evidence="6"/>
<dbReference type="EMBL" id="JACHED010000002">
    <property type="protein sequence ID" value="MBB6497034.1"/>
    <property type="molecule type" value="Genomic_DNA"/>
</dbReference>
<sequence length="292" mass="32816">MRMGIISEERDWVTDELKSKMEKNDIGPVIIQPSKIISYIESEVKFEQNNRSILDLKCAFVRNIGEGVEMFHRFDMLKYLENYVPVINPMDGIENAGNKFRTSFLMEVHKIPHPKTIVAEDVNKALIAADKFEDVVLKPLFGNQGKGLVRVKGRSTVAKLKALNTFKSTHGVIYMQEFVNNPNNVYRDIRAFAVGDKVISAMYRTSDNWITNIHQNGVPEKCEITEELSKIVLAAKDAVGLVYAGVDILESSDGLKVIEVNACPSWEGLSRISDVDIAQNLIDEALNYANGY</sequence>
<dbReference type="Proteomes" id="UP000239462">
    <property type="component" value="Chromosome"/>
</dbReference>
<evidence type="ECO:0000256" key="4">
    <source>
        <dbReference type="PROSITE-ProRule" id="PRU00409"/>
    </source>
</evidence>
<gene>
    <name evidence="6" type="primary">lysX_1</name>
    <name evidence="7" type="ORF">HNP94_001108</name>
    <name evidence="8" type="ORF">HNP96_001075</name>
    <name evidence="6" type="ORF">MMJJ_02750</name>
</gene>
<dbReference type="EC" id="6.3.2.33" evidence="7"/>
<dbReference type="Proteomes" id="UP000567099">
    <property type="component" value="Unassembled WGS sequence"/>
</dbReference>
<dbReference type="InterPro" id="IPR004666">
    <property type="entry name" value="Rp_bS6_RimK/Lys_biosynth_LsyX"/>
</dbReference>
<dbReference type="Gene3D" id="3.30.1490.20">
    <property type="entry name" value="ATP-grasp fold, A domain"/>
    <property type="match status" value="1"/>
</dbReference>
<evidence type="ECO:0000313" key="7">
    <source>
        <dbReference type="EMBL" id="MBA2864108.1"/>
    </source>
</evidence>
<keyword evidence="3 4" id="KW-0067">ATP-binding</keyword>
<reference evidence="6" key="2">
    <citation type="submission" date="2018-02" db="EMBL/GenBank/DDBJ databases">
        <title>Complete genome sequence of the Methanococcus maripaludis type strain JJ (DSM 2067), a model for selenoprotein synthesis in Archaea.</title>
        <authorList>
            <person name="Poehlein A."/>
            <person name="Heym D."/>
            <person name="Quitzke V."/>
            <person name="Fersch J."/>
            <person name="Daniel R."/>
            <person name="Rother M."/>
        </authorList>
    </citation>
    <scope>NUCLEOTIDE SEQUENCE [LARGE SCALE GENOMIC DNA]</scope>
    <source>
        <strain evidence="6">DSM 2067</strain>
    </source>
</reference>
<keyword evidence="2 4" id="KW-0547">Nucleotide-binding</keyword>
<dbReference type="Gene3D" id="3.30.470.20">
    <property type="entry name" value="ATP-grasp fold, B domain"/>
    <property type="match status" value="1"/>
</dbReference>
<dbReference type="PROSITE" id="PS50975">
    <property type="entry name" value="ATP_GRASP"/>
    <property type="match status" value="1"/>
</dbReference>
<protein>
    <submittedName>
        <fullName evidence="6">Alpha-aminoadipate--LysW ligase LysX</fullName>
        <ecNumber evidence="6">6.3.2.-</ecNumber>
    </submittedName>
    <submittedName>
        <fullName evidence="7">Tetrahydromethanopterin:alpha-L-glutamate ligase</fullName>
        <ecNumber evidence="7">6.3.2.33</ecNumber>
    </submittedName>
</protein>
<accession>A0A2L1C8K0</accession>
<evidence type="ECO:0000256" key="2">
    <source>
        <dbReference type="ARBA" id="ARBA00022741"/>
    </source>
</evidence>
<dbReference type="GO" id="GO:0046872">
    <property type="term" value="F:metal ion binding"/>
    <property type="evidence" value="ECO:0007669"/>
    <property type="project" value="UniProtKB-KW"/>
</dbReference>
<dbReference type="NCBIfam" id="TIGR00768">
    <property type="entry name" value="rimK_fam"/>
    <property type="match status" value="1"/>
</dbReference>
<dbReference type="InterPro" id="IPR053432">
    <property type="entry name" value="THMPT_Glu_ligase"/>
</dbReference>
<dbReference type="GO" id="GO:0005737">
    <property type="term" value="C:cytoplasm"/>
    <property type="evidence" value="ECO:0007669"/>
    <property type="project" value="TreeGrafter"/>
</dbReference>
<evidence type="ECO:0000256" key="1">
    <source>
        <dbReference type="ARBA" id="ARBA00022723"/>
    </source>
</evidence>
<keyword evidence="6" id="KW-0436">Ligase</keyword>
<dbReference type="SUPFAM" id="SSF56059">
    <property type="entry name" value="Glutathione synthetase ATP-binding domain-like"/>
    <property type="match status" value="1"/>
</dbReference>
<feature type="domain" description="ATP-grasp" evidence="5">
    <location>
        <begin position="103"/>
        <end position="286"/>
    </location>
</feature>
<dbReference type="InterPro" id="IPR013815">
    <property type="entry name" value="ATP_grasp_subdomain_1"/>
</dbReference>
<dbReference type="Proteomes" id="UP000590564">
    <property type="component" value="Unassembled WGS sequence"/>
</dbReference>
<dbReference type="PANTHER" id="PTHR21621:SF0">
    <property type="entry name" value="BETA-CITRYLGLUTAMATE SYNTHASE B-RELATED"/>
    <property type="match status" value="1"/>
</dbReference>
<evidence type="ECO:0000313" key="10">
    <source>
        <dbReference type="Proteomes" id="UP000567099"/>
    </source>
</evidence>
<organism evidence="6 9">
    <name type="scientific">Methanococcus maripaludis</name>
    <name type="common">Methanococcus deltae</name>
    <dbReference type="NCBI Taxonomy" id="39152"/>
    <lineage>
        <taxon>Archaea</taxon>
        <taxon>Methanobacteriati</taxon>
        <taxon>Methanobacteriota</taxon>
        <taxon>Methanomada group</taxon>
        <taxon>Methanococci</taxon>
        <taxon>Methanococcales</taxon>
        <taxon>Methanococcaceae</taxon>
        <taxon>Methanococcus</taxon>
    </lineage>
</organism>
<dbReference type="InterPro" id="IPR013651">
    <property type="entry name" value="ATP-grasp_RimK-type"/>
</dbReference>
<dbReference type="GeneID" id="36101370"/>
<dbReference type="AlphaFoldDB" id="A0A2L1C8K0"/>